<dbReference type="InterPro" id="IPR011063">
    <property type="entry name" value="TilS/TtcA_N"/>
</dbReference>
<evidence type="ECO:0000313" key="4">
    <source>
        <dbReference type="Proteomes" id="UP000823910"/>
    </source>
</evidence>
<reference evidence="3" key="2">
    <citation type="submission" date="2021-04" db="EMBL/GenBank/DDBJ databases">
        <authorList>
            <person name="Gilroy R."/>
        </authorList>
    </citation>
    <scope>NUCLEOTIDE SEQUENCE</scope>
    <source>
        <strain evidence="3">CHK180-15479</strain>
    </source>
</reference>
<reference evidence="3" key="1">
    <citation type="journal article" date="2021" name="PeerJ">
        <title>Extensive microbial diversity within the chicken gut microbiome revealed by metagenomics and culture.</title>
        <authorList>
            <person name="Gilroy R."/>
            <person name="Ravi A."/>
            <person name="Getino M."/>
            <person name="Pursley I."/>
            <person name="Horton D.L."/>
            <person name="Alikhan N.F."/>
            <person name="Baker D."/>
            <person name="Gharbi K."/>
            <person name="Hall N."/>
            <person name="Watson M."/>
            <person name="Adriaenssens E.M."/>
            <person name="Foster-Nyarko E."/>
            <person name="Jarju S."/>
            <person name="Secka A."/>
            <person name="Antonio M."/>
            <person name="Oren A."/>
            <person name="Chaudhuri R.R."/>
            <person name="La Ragione R."/>
            <person name="Hildebrand F."/>
            <person name="Pallen M.J."/>
        </authorList>
    </citation>
    <scope>NUCLEOTIDE SEQUENCE</scope>
    <source>
        <strain evidence="3">CHK180-15479</strain>
    </source>
</reference>
<evidence type="ECO:0000259" key="2">
    <source>
        <dbReference type="Pfam" id="PF01171"/>
    </source>
</evidence>
<dbReference type="SUPFAM" id="SSF52402">
    <property type="entry name" value="Adenine nucleotide alpha hydrolases-like"/>
    <property type="match status" value="1"/>
</dbReference>
<gene>
    <name evidence="3" type="ORF">H9704_02490</name>
</gene>
<dbReference type="PANTHER" id="PTHR43686">
    <property type="entry name" value="SULFURTRANSFERASE-RELATED"/>
    <property type="match status" value="1"/>
</dbReference>
<dbReference type="InterPro" id="IPR035107">
    <property type="entry name" value="tRNA_thiolation_TtcA_Ctu1"/>
</dbReference>
<dbReference type="EMBL" id="DWWT01000008">
    <property type="protein sequence ID" value="HJC05011.1"/>
    <property type="molecule type" value="Genomic_DNA"/>
</dbReference>
<dbReference type="AlphaFoldDB" id="A0A9D2MYX5"/>
<feature type="domain" description="tRNA(Ile)-lysidine/2-thiocytidine synthase N-terminal" evidence="2">
    <location>
        <begin position="26"/>
        <end position="189"/>
    </location>
</feature>
<dbReference type="Gene3D" id="3.40.50.620">
    <property type="entry name" value="HUPs"/>
    <property type="match status" value="1"/>
</dbReference>
<protein>
    <submittedName>
        <fullName evidence="3">tRNA 2-thiocytidine(32) synthetase TtcA</fullName>
    </submittedName>
</protein>
<organism evidence="3 4">
    <name type="scientific">Candidatus Enterocloster excrementipullorum</name>
    <dbReference type="NCBI Taxonomy" id="2838559"/>
    <lineage>
        <taxon>Bacteria</taxon>
        <taxon>Bacillati</taxon>
        <taxon>Bacillota</taxon>
        <taxon>Clostridia</taxon>
        <taxon>Lachnospirales</taxon>
        <taxon>Lachnospiraceae</taxon>
        <taxon>Enterocloster</taxon>
    </lineage>
</organism>
<name>A0A9D2MYX5_9FIRM</name>
<proteinExistence type="predicted"/>
<dbReference type="GO" id="GO:0016740">
    <property type="term" value="F:transferase activity"/>
    <property type="evidence" value="ECO:0007669"/>
    <property type="project" value="UniProtKB-KW"/>
</dbReference>
<dbReference type="Proteomes" id="UP000823910">
    <property type="component" value="Unassembled WGS sequence"/>
</dbReference>
<dbReference type="PANTHER" id="PTHR43686:SF1">
    <property type="entry name" value="AMINOTRAN_5 DOMAIN-CONTAINING PROTEIN"/>
    <property type="match status" value="1"/>
</dbReference>
<evidence type="ECO:0000256" key="1">
    <source>
        <dbReference type="ARBA" id="ARBA00022679"/>
    </source>
</evidence>
<dbReference type="Pfam" id="PF01171">
    <property type="entry name" value="ATP_bind_3"/>
    <property type="match status" value="1"/>
</dbReference>
<dbReference type="InterPro" id="IPR014729">
    <property type="entry name" value="Rossmann-like_a/b/a_fold"/>
</dbReference>
<evidence type="ECO:0000313" key="3">
    <source>
        <dbReference type="EMBL" id="HJC05011.1"/>
    </source>
</evidence>
<dbReference type="GO" id="GO:0008033">
    <property type="term" value="P:tRNA processing"/>
    <property type="evidence" value="ECO:0007669"/>
    <property type="project" value="InterPro"/>
</dbReference>
<comment type="caution">
    <text evidence="3">The sequence shown here is derived from an EMBL/GenBank/DDBJ whole genome shotgun (WGS) entry which is preliminary data.</text>
</comment>
<sequence>MKLQLLLSLTRQAIDTYHMIEDGDHVAVGLSGGKDSLALLYALHHLQRFYPKKYTLSAITVDLGLGNMQMEPIEALCREFGVPWSLVPTQIGQILFDIKKEANPCSLCAKMRKGALNQKAKAMGCNVIAYAHHRDDVIETLLMSLFYEGRCHCFSPVTHLDRAQLSIIRPMIYVTEANVIGFKNRFRLPVCKNPCPMDGHTKRQYIKELIKNLQKDNPYLKDCLFHAVSQGDIPGWKP</sequence>
<dbReference type="CDD" id="cd24138">
    <property type="entry name" value="TtcA-like"/>
    <property type="match status" value="1"/>
</dbReference>
<accession>A0A9D2MYX5</accession>
<keyword evidence="1" id="KW-0808">Transferase</keyword>
<dbReference type="PIRSF" id="PIRSF004976">
    <property type="entry name" value="ATPase_YdaO"/>
    <property type="match status" value="1"/>
</dbReference>